<sequence>MSTMSIRDFSFPRPETRFFKAGRLVYKFRIRARSRYSNEEEMSVGLLIQQELEDIIKVTLENLEDLLPFSSIHFDVFPHKKQWTEAPALTFTHGGDAVPVYPYVVTVLLEANTHSGYQTDFTPFMARLCQEPKPKRSKTDTPLEDSILQKLLAAEARVPCQVIQCLVTSASRAVTNPPPEELRESGEPIDKGASQEGSRVDSQDPPAPSQVHSGGAEGRGDESGGRGSRPDAGSTGADPKGKPYFPLRCVLQ</sequence>
<protein>
    <submittedName>
        <fullName evidence="2">Uncharacterized protein</fullName>
    </submittedName>
</protein>
<dbReference type="Pfam" id="PF15077">
    <property type="entry name" value="MAJIN"/>
    <property type="match status" value="1"/>
</dbReference>
<dbReference type="AlphaFoldDB" id="A0A8C5FD27"/>
<reference evidence="2" key="1">
    <citation type="submission" date="2025-08" db="UniProtKB">
        <authorList>
            <consortium name="Ensembl"/>
        </authorList>
    </citation>
    <scope>IDENTIFICATION</scope>
</reference>
<dbReference type="Ensembl" id="ENSGMOT00000069355.1">
    <property type="protein sequence ID" value="ENSGMOP00000027751.1"/>
    <property type="gene ID" value="ENSGMOG00000032615.1"/>
</dbReference>
<dbReference type="GO" id="GO:0003677">
    <property type="term" value="F:DNA binding"/>
    <property type="evidence" value="ECO:0007669"/>
    <property type="project" value="InterPro"/>
</dbReference>
<feature type="region of interest" description="Disordered" evidence="1">
    <location>
        <begin position="174"/>
        <end position="252"/>
    </location>
</feature>
<evidence type="ECO:0000313" key="2">
    <source>
        <dbReference type="Ensembl" id="ENSGMOP00000027751.1"/>
    </source>
</evidence>
<evidence type="ECO:0000313" key="3">
    <source>
        <dbReference type="Proteomes" id="UP000694546"/>
    </source>
</evidence>
<name>A0A8C5FD27_GADMO</name>
<accession>A0A8C5FD27</accession>
<feature type="compositionally biased region" description="Basic and acidic residues" evidence="1">
    <location>
        <begin position="180"/>
        <end position="190"/>
    </location>
</feature>
<dbReference type="OrthoDB" id="6162963at2759"/>
<gene>
    <name evidence="2" type="primary">majin</name>
</gene>
<dbReference type="RefSeq" id="XP_030194117.1">
    <property type="nucleotide sequence ID" value="XM_030338257.1"/>
</dbReference>
<dbReference type="PANTHER" id="PTHR35824:SF1">
    <property type="entry name" value="MEMBRANE-ANCHORED JUNCTION PROTEIN"/>
    <property type="match status" value="1"/>
</dbReference>
<dbReference type="RefSeq" id="XP_030194116.1">
    <property type="nucleotide sequence ID" value="XM_030338256.1"/>
</dbReference>
<dbReference type="GO" id="GO:0005179">
    <property type="term" value="F:hormone activity"/>
    <property type="evidence" value="ECO:0007669"/>
    <property type="project" value="UniProtKB-KW"/>
</dbReference>
<dbReference type="Proteomes" id="UP000694546">
    <property type="component" value="Chromosome 17"/>
</dbReference>
<dbReference type="GO" id="GO:0051427">
    <property type="term" value="F:hormone receptor binding"/>
    <property type="evidence" value="ECO:0007669"/>
    <property type="project" value="TreeGrafter"/>
</dbReference>
<organism evidence="2 3">
    <name type="scientific">Gadus morhua</name>
    <name type="common">Atlantic cod</name>
    <dbReference type="NCBI Taxonomy" id="8049"/>
    <lineage>
        <taxon>Eukaryota</taxon>
        <taxon>Metazoa</taxon>
        <taxon>Chordata</taxon>
        <taxon>Craniata</taxon>
        <taxon>Vertebrata</taxon>
        <taxon>Euteleostomi</taxon>
        <taxon>Actinopterygii</taxon>
        <taxon>Neopterygii</taxon>
        <taxon>Teleostei</taxon>
        <taxon>Neoteleostei</taxon>
        <taxon>Acanthomorphata</taxon>
        <taxon>Zeiogadaria</taxon>
        <taxon>Gadariae</taxon>
        <taxon>Gadiformes</taxon>
        <taxon>Gadoidei</taxon>
        <taxon>Gadidae</taxon>
        <taxon>Gadus</taxon>
    </lineage>
</organism>
<dbReference type="InterPro" id="IPR027816">
    <property type="entry name" value="MAJIN"/>
</dbReference>
<proteinExistence type="predicted"/>
<keyword evidence="3" id="KW-1185">Reference proteome</keyword>
<evidence type="ECO:0000256" key="1">
    <source>
        <dbReference type="SAM" id="MobiDB-lite"/>
    </source>
</evidence>
<reference evidence="2" key="2">
    <citation type="submission" date="2025-09" db="UniProtKB">
        <authorList>
            <consortium name="Ensembl"/>
        </authorList>
    </citation>
    <scope>IDENTIFICATION</scope>
</reference>
<dbReference type="GO" id="GO:0007166">
    <property type="term" value="P:cell surface receptor signaling pathway"/>
    <property type="evidence" value="ECO:0007669"/>
    <property type="project" value="TreeGrafter"/>
</dbReference>
<dbReference type="GeneID" id="115529489"/>
<dbReference type="GeneTree" id="ENSGT00940000168662"/>
<dbReference type="GO" id="GO:0005615">
    <property type="term" value="C:extracellular space"/>
    <property type="evidence" value="ECO:0007669"/>
    <property type="project" value="TreeGrafter"/>
</dbReference>
<dbReference type="PANTHER" id="PTHR35824">
    <property type="entry name" value="MEMBRANE-ANCHORED JUNCTION PROTEIN MAJIN"/>
    <property type="match status" value="1"/>
</dbReference>